<gene>
    <name evidence="2" type="ORF">BSL78_25901</name>
</gene>
<proteinExistence type="predicted"/>
<accession>A0A2G8JNG5</accession>
<feature type="compositionally biased region" description="Polar residues" evidence="1">
    <location>
        <begin position="99"/>
        <end position="108"/>
    </location>
</feature>
<organism evidence="2 3">
    <name type="scientific">Stichopus japonicus</name>
    <name type="common">Sea cucumber</name>
    <dbReference type="NCBI Taxonomy" id="307972"/>
    <lineage>
        <taxon>Eukaryota</taxon>
        <taxon>Metazoa</taxon>
        <taxon>Echinodermata</taxon>
        <taxon>Eleutherozoa</taxon>
        <taxon>Echinozoa</taxon>
        <taxon>Holothuroidea</taxon>
        <taxon>Aspidochirotacea</taxon>
        <taxon>Aspidochirotida</taxon>
        <taxon>Stichopodidae</taxon>
        <taxon>Apostichopus</taxon>
    </lineage>
</organism>
<reference evidence="2 3" key="1">
    <citation type="journal article" date="2017" name="PLoS Biol.">
        <title>The sea cucumber genome provides insights into morphological evolution and visceral regeneration.</title>
        <authorList>
            <person name="Zhang X."/>
            <person name="Sun L."/>
            <person name="Yuan J."/>
            <person name="Sun Y."/>
            <person name="Gao Y."/>
            <person name="Zhang L."/>
            <person name="Li S."/>
            <person name="Dai H."/>
            <person name="Hamel J.F."/>
            <person name="Liu C."/>
            <person name="Yu Y."/>
            <person name="Liu S."/>
            <person name="Lin W."/>
            <person name="Guo K."/>
            <person name="Jin S."/>
            <person name="Xu P."/>
            <person name="Storey K.B."/>
            <person name="Huan P."/>
            <person name="Zhang T."/>
            <person name="Zhou Y."/>
            <person name="Zhang J."/>
            <person name="Lin C."/>
            <person name="Li X."/>
            <person name="Xing L."/>
            <person name="Huo D."/>
            <person name="Sun M."/>
            <person name="Wang L."/>
            <person name="Mercier A."/>
            <person name="Li F."/>
            <person name="Yang H."/>
            <person name="Xiang J."/>
        </authorList>
    </citation>
    <scope>NUCLEOTIDE SEQUENCE [LARGE SCALE GENOMIC DNA]</scope>
    <source>
        <strain evidence="2">Shaxun</strain>
        <tissue evidence="2">Muscle</tissue>
    </source>
</reference>
<keyword evidence="3" id="KW-1185">Reference proteome</keyword>
<name>A0A2G8JNG5_STIJA</name>
<evidence type="ECO:0000313" key="3">
    <source>
        <dbReference type="Proteomes" id="UP000230750"/>
    </source>
</evidence>
<evidence type="ECO:0000256" key="1">
    <source>
        <dbReference type="SAM" id="MobiDB-lite"/>
    </source>
</evidence>
<comment type="caution">
    <text evidence="2">The sequence shown here is derived from an EMBL/GenBank/DDBJ whole genome shotgun (WGS) entry which is preliminary data.</text>
</comment>
<dbReference type="EMBL" id="MRZV01001526">
    <property type="protein sequence ID" value="PIK37270.1"/>
    <property type="molecule type" value="Genomic_DNA"/>
</dbReference>
<evidence type="ECO:0000313" key="2">
    <source>
        <dbReference type="EMBL" id="PIK37270.1"/>
    </source>
</evidence>
<feature type="region of interest" description="Disordered" evidence="1">
    <location>
        <begin position="41"/>
        <end position="212"/>
    </location>
</feature>
<protein>
    <submittedName>
        <fullName evidence="2">Uncharacterized protein</fullName>
    </submittedName>
</protein>
<dbReference type="Proteomes" id="UP000230750">
    <property type="component" value="Unassembled WGS sequence"/>
</dbReference>
<sequence>MAGFRKETDSNEFIITDTPAQSLPPVVFDFQSTDLDTDETWDVSRDLSSHNERKNPQSRLDRPQDLPVHQQRYSLPLKCPQSRTLKGLTVREENPSWIALNSRTSTHPPGTRYASRLNQPVRYPESRPQEFHRGTSTDPRRTPSDPRRTPNDPRRTPNDPRATPDQYGRPASQGHRTPNHYERQHPPGHMVQSPDLTQTQAESQSFARFRPK</sequence>
<feature type="compositionally biased region" description="Basic and acidic residues" evidence="1">
    <location>
        <begin position="42"/>
        <end position="64"/>
    </location>
</feature>
<feature type="compositionally biased region" description="Basic and acidic residues" evidence="1">
    <location>
        <begin position="124"/>
        <end position="158"/>
    </location>
</feature>
<dbReference type="AlphaFoldDB" id="A0A2G8JNG5"/>
<feature type="compositionally biased region" description="Polar residues" evidence="1">
    <location>
        <begin position="194"/>
        <end position="206"/>
    </location>
</feature>